<accession>A0A6I4G7Z4</accession>
<dbReference type="InterPro" id="IPR002878">
    <property type="entry name" value="ChsH2_C"/>
</dbReference>
<dbReference type="Gene3D" id="6.10.30.10">
    <property type="match status" value="1"/>
</dbReference>
<evidence type="ECO:0000313" key="3">
    <source>
        <dbReference type="EMBL" id="MVA56751.1"/>
    </source>
</evidence>
<gene>
    <name evidence="3" type="ORF">GOZ88_11590</name>
</gene>
<sequence length="140" mass="16059">MEDRQDVQTLPIPVPVVFPETEPFWRNARKGKLLLPFCRHCEKPVWYPKAFCNACGHFELDWREASGFGEIYSFTDVMKGEGAYRDTLGYSLALIDLDEGVRMLSNLVDYSRETLRIGQRVKVVFHNGSDDTALPRFTPA</sequence>
<organism evidence="3 4">
    <name type="scientific">Agrobacterium vitis</name>
    <name type="common">Rhizobium vitis</name>
    <dbReference type="NCBI Taxonomy" id="373"/>
    <lineage>
        <taxon>Bacteria</taxon>
        <taxon>Pseudomonadati</taxon>
        <taxon>Pseudomonadota</taxon>
        <taxon>Alphaproteobacteria</taxon>
        <taxon>Hyphomicrobiales</taxon>
        <taxon>Rhizobiaceae</taxon>
        <taxon>Rhizobium/Agrobacterium group</taxon>
        <taxon>Agrobacterium</taxon>
    </lineage>
</organism>
<evidence type="ECO:0000259" key="1">
    <source>
        <dbReference type="Pfam" id="PF01796"/>
    </source>
</evidence>
<dbReference type="InterPro" id="IPR012340">
    <property type="entry name" value="NA-bd_OB-fold"/>
</dbReference>
<dbReference type="Proteomes" id="UP000440716">
    <property type="component" value="Unassembled WGS sequence"/>
</dbReference>
<feature type="domain" description="ChsH2 C-terminal OB-fold" evidence="1">
    <location>
        <begin position="62"/>
        <end position="126"/>
    </location>
</feature>
<dbReference type="PANTHER" id="PTHR34075">
    <property type="entry name" value="BLR3430 PROTEIN"/>
    <property type="match status" value="1"/>
</dbReference>
<dbReference type="Pfam" id="PF01796">
    <property type="entry name" value="OB_ChsH2_C"/>
    <property type="match status" value="1"/>
</dbReference>
<dbReference type="AlphaFoldDB" id="A0A6I4G7Z4"/>
<evidence type="ECO:0000259" key="2">
    <source>
        <dbReference type="Pfam" id="PF12172"/>
    </source>
</evidence>
<dbReference type="SUPFAM" id="SSF50249">
    <property type="entry name" value="Nucleic acid-binding proteins"/>
    <property type="match status" value="1"/>
</dbReference>
<name>A0A6I4G7Z4_AGRVI</name>
<protein>
    <submittedName>
        <fullName evidence="3">Nucleotide-binding protein</fullName>
    </submittedName>
</protein>
<proteinExistence type="predicted"/>
<dbReference type="PANTHER" id="PTHR34075:SF5">
    <property type="entry name" value="BLR3430 PROTEIN"/>
    <property type="match status" value="1"/>
</dbReference>
<dbReference type="InterPro" id="IPR022002">
    <property type="entry name" value="ChsH2_Znr"/>
</dbReference>
<feature type="domain" description="ChsH2 rubredoxin-like zinc ribbon" evidence="2">
    <location>
        <begin position="27"/>
        <end position="60"/>
    </location>
</feature>
<dbReference type="Pfam" id="PF12172">
    <property type="entry name" value="zf-ChsH2"/>
    <property type="match status" value="1"/>
</dbReference>
<reference evidence="3 4" key="1">
    <citation type="submission" date="2019-12" db="EMBL/GenBank/DDBJ databases">
        <title>Whole-genome sequencing of Allorhizobium vitis.</title>
        <authorList>
            <person name="Gan H.M."/>
            <person name="Szegedi E."/>
            <person name="Burr T."/>
            <person name="Savka M.A."/>
        </authorList>
    </citation>
    <scope>NUCLEOTIDE SEQUENCE [LARGE SCALE GENOMIC DNA]</scope>
    <source>
        <strain evidence="3 4">CG415</strain>
    </source>
</reference>
<dbReference type="EMBL" id="WPHU01000004">
    <property type="protein sequence ID" value="MVA56751.1"/>
    <property type="molecule type" value="Genomic_DNA"/>
</dbReference>
<dbReference type="InterPro" id="IPR052513">
    <property type="entry name" value="Thioester_dehydratase-like"/>
</dbReference>
<comment type="caution">
    <text evidence="3">The sequence shown here is derived from an EMBL/GenBank/DDBJ whole genome shotgun (WGS) entry which is preliminary data.</text>
</comment>
<evidence type="ECO:0000313" key="4">
    <source>
        <dbReference type="Proteomes" id="UP000440716"/>
    </source>
</evidence>